<gene>
    <name evidence="11" type="primary">MPUL0A01540</name>
    <name evidence="11" type="ORF">METSCH_A01540</name>
</gene>
<dbReference type="Proteomes" id="UP000292447">
    <property type="component" value="Chromosome I"/>
</dbReference>
<protein>
    <recommendedName>
        <fullName evidence="1">non-specific serine/threonine protein kinase</fullName>
        <ecNumber evidence="1">2.7.11.1</ecNumber>
    </recommendedName>
</protein>
<dbReference type="EC" id="2.7.11.1" evidence="1"/>
<dbReference type="SMART" id="SM00220">
    <property type="entry name" value="S_TKc"/>
    <property type="match status" value="1"/>
</dbReference>
<sequence length="730" mass="81425">MPPHNVFPPGTALTVGTHAVTIDKYVSEGGFATVYACKIEPAFNGSTSACLKRVVVPNKWQLTLLRQEVDAMKRLRGNAHIVSYIDSHALRLALSGAAGSTGAPQQYEVLLLMEYCLGKGLIDYMNTRLTNRLTEPEILRIMGQVTTAVAMCHHLAPPLIHRDIKIENVLLDGKGTYKLCDFGSAVEYSRASQSPLELQTLQADIMQNTTPQYRAPEMIDLSHGFPIDDKLDIWALGVFLYKLCYYTTPFELPTQKTLQDLHALILNCSSTLRFPSSPQFSPRLQNIIHCCLRADPRRRPNALQLLQELCVMQGITNIPDVVPYSVRLSRTTVVPTENGKAAKKPELPKRDDVARKVPPKSDAFARIDKSKILQMGKPRPKLARFASSASVHDLVKLQVNESAIQPRKSEDNGSTLDFLRSREAEGPHSRQNTGGSFKQTLKNGLRRISTGGSLLSQRSGSFTRTSNGSERSSSDEAPKPPTGQLKRSNSIQRRVQQLLNNKEKKAPKTAAGYGKYTEQDDISAINYTNLSARASMESLSSPEVEVPESFEFNQKSGNKLDGGNWPKPTRLASMKAVIREAERPLPRLRPSTEQVQKKASPPPCPPSLSVRNSSQSLSTMADLRNKAQKKSKEETNEQKAYQKNDIKKSYSEKRETKKMEPKQVESSKSETKIAETKWLKAKKKAPPPKPAKPQHLKDPKYRRLSTSSEVSLPDLDDLERQFARRFPSYV</sequence>
<dbReference type="GO" id="GO:0005737">
    <property type="term" value="C:cytoplasm"/>
    <property type="evidence" value="ECO:0007669"/>
    <property type="project" value="TreeGrafter"/>
</dbReference>
<dbReference type="InterPro" id="IPR011009">
    <property type="entry name" value="Kinase-like_dom_sf"/>
</dbReference>
<keyword evidence="3" id="KW-0808">Transferase</keyword>
<feature type="region of interest" description="Disordered" evidence="9">
    <location>
        <begin position="449"/>
        <end position="491"/>
    </location>
</feature>
<evidence type="ECO:0000256" key="7">
    <source>
        <dbReference type="ARBA" id="ARBA00047899"/>
    </source>
</evidence>
<evidence type="ECO:0000256" key="4">
    <source>
        <dbReference type="ARBA" id="ARBA00022741"/>
    </source>
</evidence>
<keyword evidence="4" id="KW-0547">Nucleotide-binding</keyword>
<dbReference type="SUPFAM" id="SSF56112">
    <property type="entry name" value="Protein kinase-like (PK-like)"/>
    <property type="match status" value="1"/>
</dbReference>
<evidence type="ECO:0000256" key="6">
    <source>
        <dbReference type="ARBA" id="ARBA00022840"/>
    </source>
</evidence>
<feature type="compositionally biased region" description="Basic and acidic residues" evidence="9">
    <location>
        <begin position="630"/>
        <end position="678"/>
    </location>
</feature>
<dbReference type="InterPro" id="IPR000719">
    <property type="entry name" value="Prot_kinase_dom"/>
</dbReference>
<feature type="compositionally biased region" description="Polar residues" evidence="9">
    <location>
        <begin position="450"/>
        <end position="471"/>
    </location>
</feature>
<evidence type="ECO:0000256" key="2">
    <source>
        <dbReference type="ARBA" id="ARBA00022527"/>
    </source>
</evidence>
<evidence type="ECO:0000313" key="11">
    <source>
        <dbReference type="EMBL" id="QBM85533.1"/>
    </source>
</evidence>
<dbReference type="PROSITE" id="PS50011">
    <property type="entry name" value="PROTEIN_KINASE_DOM"/>
    <property type="match status" value="1"/>
</dbReference>
<dbReference type="Gene3D" id="1.10.510.10">
    <property type="entry name" value="Transferase(Phosphotransferase) domain 1"/>
    <property type="match status" value="1"/>
</dbReference>
<evidence type="ECO:0000256" key="8">
    <source>
        <dbReference type="ARBA" id="ARBA00048679"/>
    </source>
</evidence>
<feature type="domain" description="Protein kinase" evidence="10">
    <location>
        <begin position="20"/>
        <end position="311"/>
    </location>
</feature>
<evidence type="ECO:0000256" key="1">
    <source>
        <dbReference type="ARBA" id="ARBA00012513"/>
    </source>
</evidence>
<comment type="catalytic activity">
    <reaction evidence="7">
        <text>L-threonyl-[protein] + ATP = O-phospho-L-threonyl-[protein] + ADP + H(+)</text>
        <dbReference type="Rhea" id="RHEA:46608"/>
        <dbReference type="Rhea" id="RHEA-COMP:11060"/>
        <dbReference type="Rhea" id="RHEA-COMP:11605"/>
        <dbReference type="ChEBI" id="CHEBI:15378"/>
        <dbReference type="ChEBI" id="CHEBI:30013"/>
        <dbReference type="ChEBI" id="CHEBI:30616"/>
        <dbReference type="ChEBI" id="CHEBI:61977"/>
        <dbReference type="ChEBI" id="CHEBI:456216"/>
        <dbReference type="EC" id="2.7.11.1"/>
    </reaction>
</comment>
<feature type="region of interest" description="Disordered" evidence="9">
    <location>
        <begin position="545"/>
        <end position="712"/>
    </location>
</feature>
<comment type="catalytic activity">
    <reaction evidence="8">
        <text>L-seryl-[protein] + ATP = O-phospho-L-seryl-[protein] + ADP + H(+)</text>
        <dbReference type="Rhea" id="RHEA:17989"/>
        <dbReference type="Rhea" id="RHEA-COMP:9863"/>
        <dbReference type="Rhea" id="RHEA-COMP:11604"/>
        <dbReference type="ChEBI" id="CHEBI:15378"/>
        <dbReference type="ChEBI" id="CHEBI:29999"/>
        <dbReference type="ChEBI" id="CHEBI:30616"/>
        <dbReference type="ChEBI" id="CHEBI:83421"/>
        <dbReference type="ChEBI" id="CHEBI:456216"/>
        <dbReference type="EC" id="2.7.11.1"/>
    </reaction>
</comment>
<dbReference type="PROSITE" id="PS00108">
    <property type="entry name" value="PROTEIN_KINASE_ST"/>
    <property type="match status" value="1"/>
</dbReference>
<evidence type="ECO:0000256" key="9">
    <source>
        <dbReference type="SAM" id="MobiDB-lite"/>
    </source>
</evidence>
<dbReference type="PANTHER" id="PTHR22967">
    <property type="entry name" value="SERINE/THREONINE PROTEIN KINASE"/>
    <property type="match status" value="1"/>
</dbReference>
<feature type="region of interest" description="Disordered" evidence="9">
    <location>
        <begin position="336"/>
        <end position="355"/>
    </location>
</feature>
<keyword evidence="6" id="KW-0067">ATP-binding</keyword>
<dbReference type="InterPro" id="IPR008271">
    <property type="entry name" value="Ser/Thr_kinase_AS"/>
</dbReference>
<dbReference type="GO" id="GO:0005524">
    <property type="term" value="F:ATP binding"/>
    <property type="evidence" value="ECO:0007669"/>
    <property type="project" value="UniProtKB-KW"/>
</dbReference>
<evidence type="ECO:0000256" key="3">
    <source>
        <dbReference type="ARBA" id="ARBA00022679"/>
    </source>
</evidence>
<accession>A0A4V1ADF5</accession>
<feature type="compositionally biased region" description="Low complexity" evidence="9">
    <location>
        <begin position="607"/>
        <end position="618"/>
    </location>
</feature>
<keyword evidence="12" id="KW-1185">Reference proteome</keyword>
<dbReference type="PANTHER" id="PTHR22967:SF57">
    <property type="entry name" value="AUXILIN, ISOFORM A-RELATED"/>
    <property type="match status" value="1"/>
</dbReference>
<dbReference type="STRING" id="2163413.A0A4V1ADF5"/>
<organism evidence="11 12">
    <name type="scientific">Metschnikowia aff. pulcherrima</name>
    <dbReference type="NCBI Taxonomy" id="2163413"/>
    <lineage>
        <taxon>Eukaryota</taxon>
        <taxon>Fungi</taxon>
        <taxon>Dikarya</taxon>
        <taxon>Ascomycota</taxon>
        <taxon>Saccharomycotina</taxon>
        <taxon>Pichiomycetes</taxon>
        <taxon>Metschnikowiaceae</taxon>
        <taxon>Metschnikowia</taxon>
    </lineage>
</organism>
<evidence type="ECO:0000256" key="5">
    <source>
        <dbReference type="ARBA" id="ARBA00022777"/>
    </source>
</evidence>
<feature type="compositionally biased region" description="Basic and acidic residues" evidence="9">
    <location>
        <begin position="343"/>
        <end position="355"/>
    </location>
</feature>
<evidence type="ECO:0000313" key="12">
    <source>
        <dbReference type="Proteomes" id="UP000292447"/>
    </source>
</evidence>
<dbReference type="AlphaFoldDB" id="A0A4V1ADF5"/>
<dbReference type="GO" id="GO:0004674">
    <property type="term" value="F:protein serine/threonine kinase activity"/>
    <property type="evidence" value="ECO:0007669"/>
    <property type="project" value="UniProtKB-KW"/>
</dbReference>
<name>A0A4V1ADF5_9ASCO</name>
<dbReference type="GO" id="GO:0000147">
    <property type="term" value="P:actin cortical patch assembly"/>
    <property type="evidence" value="ECO:0007669"/>
    <property type="project" value="TreeGrafter"/>
</dbReference>
<dbReference type="GO" id="GO:0007015">
    <property type="term" value="P:actin filament organization"/>
    <property type="evidence" value="ECO:0007669"/>
    <property type="project" value="TreeGrafter"/>
</dbReference>
<keyword evidence="5 11" id="KW-0418">Kinase</keyword>
<dbReference type="EMBL" id="CP034456">
    <property type="protein sequence ID" value="QBM85533.1"/>
    <property type="molecule type" value="Genomic_DNA"/>
</dbReference>
<evidence type="ECO:0000259" key="10">
    <source>
        <dbReference type="PROSITE" id="PS50011"/>
    </source>
</evidence>
<keyword evidence="2" id="KW-0723">Serine/threonine-protein kinase</keyword>
<reference evidence="12" key="1">
    <citation type="submission" date="2019-03" db="EMBL/GenBank/DDBJ databases">
        <title>Snf2 controls pulcherriminic acid biosynthesis and connects pigmentation and antifungal activity of the yeast Metschnikowia pulcherrima.</title>
        <authorList>
            <person name="Gore-Lloyd D."/>
            <person name="Sumann I."/>
            <person name="Brachmann A.O."/>
            <person name="Schneeberger K."/>
            <person name="Ortiz-Merino R.A."/>
            <person name="Moreno-Beltran M."/>
            <person name="Schlaefli M."/>
            <person name="Kirner P."/>
            <person name="Santos Kron A."/>
            <person name="Wolfe K.H."/>
            <person name="Piel J."/>
            <person name="Ahrens C.H."/>
            <person name="Henk D."/>
            <person name="Freimoser F.M."/>
        </authorList>
    </citation>
    <scope>NUCLEOTIDE SEQUENCE [LARGE SCALE GENOMIC DNA]</scope>
    <source>
        <strain evidence="12">APC 1.2</strain>
    </source>
</reference>
<dbReference type="Pfam" id="PF00069">
    <property type="entry name" value="Pkinase"/>
    <property type="match status" value="1"/>
</dbReference>
<proteinExistence type="predicted"/>